<dbReference type="EMBL" id="KZ454990">
    <property type="protein sequence ID" value="PKI83953.1"/>
    <property type="molecule type" value="Genomic_DNA"/>
</dbReference>
<organism evidence="2 3">
    <name type="scientific">Malassezia vespertilionis</name>
    <dbReference type="NCBI Taxonomy" id="2020962"/>
    <lineage>
        <taxon>Eukaryota</taxon>
        <taxon>Fungi</taxon>
        <taxon>Dikarya</taxon>
        <taxon>Basidiomycota</taxon>
        <taxon>Ustilaginomycotina</taxon>
        <taxon>Malasseziomycetes</taxon>
        <taxon>Malasseziales</taxon>
        <taxon>Malasseziaceae</taxon>
        <taxon>Malassezia</taxon>
    </lineage>
</organism>
<feature type="region of interest" description="Disordered" evidence="1">
    <location>
        <begin position="251"/>
        <end position="273"/>
    </location>
</feature>
<feature type="region of interest" description="Disordered" evidence="1">
    <location>
        <begin position="388"/>
        <end position="433"/>
    </location>
</feature>
<feature type="compositionally biased region" description="Polar residues" evidence="1">
    <location>
        <begin position="170"/>
        <end position="181"/>
    </location>
</feature>
<evidence type="ECO:0000313" key="3">
    <source>
        <dbReference type="Proteomes" id="UP000232875"/>
    </source>
</evidence>
<dbReference type="OrthoDB" id="8775810at2759"/>
<name>A0A2N1JBN1_9BASI</name>
<evidence type="ECO:0000256" key="1">
    <source>
        <dbReference type="SAM" id="MobiDB-lite"/>
    </source>
</evidence>
<reference evidence="2 3" key="1">
    <citation type="submission" date="2017-10" db="EMBL/GenBank/DDBJ databases">
        <title>A novel species of cold-tolerant Malassezia isolated from bats.</title>
        <authorList>
            <person name="Lorch J.M."/>
            <person name="Palmer J.M."/>
            <person name="Vanderwolf K.J."/>
            <person name="Schmidt K.Z."/>
            <person name="Verant M.L."/>
            <person name="Weller T.J."/>
            <person name="Blehert D.S."/>
        </authorList>
    </citation>
    <scope>NUCLEOTIDE SEQUENCE [LARGE SCALE GENOMIC DNA]</scope>
    <source>
        <strain evidence="2 3">NWHC:44797-103</strain>
    </source>
</reference>
<gene>
    <name evidence="2" type="ORF">MVES_002065</name>
</gene>
<feature type="region of interest" description="Disordered" evidence="1">
    <location>
        <begin position="17"/>
        <end position="223"/>
    </location>
</feature>
<feature type="compositionally biased region" description="Polar residues" evidence="1">
    <location>
        <begin position="81"/>
        <end position="98"/>
    </location>
</feature>
<feature type="compositionally biased region" description="Basic and acidic residues" evidence="1">
    <location>
        <begin position="17"/>
        <end position="31"/>
    </location>
</feature>
<feature type="compositionally biased region" description="Low complexity" evidence="1">
    <location>
        <begin position="255"/>
        <end position="273"/>
    </location>
</feature>
<evidence type="ECO:0008006" key="4">
    <source>
        <dbReference type="Google" id="ProtNLM"/>
    </source>
</evidence>
<feature type="compositionally biased region" description="Basic and acidic residues" evidence="1">
    <location>
        <begin position="55"/>
        <end position="64"/>
    </location>
</feature>
<keyword evidence="3" id="KW-1185">Reference proteome</keyword>
<dbReference type="STRING" id="2020962.A0A2N1JBN1"/>
<dbReference type="Proteomes" id="UP000232875">
    <property type="component" value="Unassembled WGS sequence"/>
</dbReference>
<proteinExistence type="predicted"/>
<protein>
    <recommendedName>
        <fullName evidence="4">DNA replication regulator SLD2</fullName>
    </recommendedName>
</protein>
<evidence type="ECO:0000313" key="2">
    <source>
        <dbReference type="EMBL" id="PKI83953.1"/>
    </source>
</evidence>
<dbReference type="AlphaFoldDB" id="A0A2N1JBN1"/>
<dbReference type="Gene3D" id="1.10.10.1460">
    <property type="match status" value="1"/>
</dbReference>
<accession>A0A2N1JBN1</accession>
<sequence length="433" mass="48308">MEAILRKELKQWQREFRVTHGRDPSRTDMQRNPDMALTYDTWHALSQAKGAPKPPKKEIKEARRTAMPAPPTTPTKPRKTIQVQSPGNPFRSPSTPQRTYKKKNDFAACDSDLSEPETSPKRAVPTPTKPKKTPPQIFAYTPRTKARKRLRGEDVRTPPHARLPRYDVQSRASLLLAQSPSKRAEEEEGPQAKRRIFSSRDTPLEIPNYDAFGPSPRKRTQASARGFRPFFRTASTADVPASPQMEMDVCEEAAPSSQSIPQTPFSPTQTSQTSATTQVPLPASSALALDVETNGASVMVLPYQRFGSVRTRRGQLEEHDALDALEWAVRQAQNEEAQNEEAQEPVHEIVLPDLDEIEYLSLVSPKRYGQRAEIARRQRAAQLVEEVVAEDTTSGIDCGASESDDHHDDDWASETSSVEYGLGDGEMDSADVL</sequence>